<name>A0ABY3GR04_9ACTN</name>
<organism evidence="2 3">
    <name type="scientific">Streptomyces albidoflavus</name>
    <dbReference type="NCBI Taxonomy" id="1886"/>
    <lineage>
        <taxon>Bacteria</taxon>
        <taxon>Bacillati</taxon>
        <taxon>Actinomycetota</taxon>
        <taxon>Actinomycetes</taxon>
        <taxon>Kitasatosporales</taxon>
        <taxon>Streptomycetaceae</taxon>
        <taxon>Streptomyces</taxon>
        <taxon>Streptomyces albidoflavus group</taxon>
    </lineage>
</organism>
<reference evidence="3" key="1">
    <citation type="journal article" date="2019" name="Microbiol. Resour. Announc.">
        <title>Draft Genomic Sequences of Streptomyces misionensis and Streptomyces albidoflavus, bacteria applied for phytopathogen biocontrol.</title>
        <authorList>
            <person name="Pylro V."/>
            <person name="Dias A."/>
            <person name="Andreote F."/>
            <person name="Varani A."/>
            <person name="Andreote C."/>
            <person name="Bernardo E."/>
            <person name="Martins T."/>
        </authorList>
    </citation>
    <scope>NUCLEOTIDE SEQUENCE [LARGE SCALE GENOMIC DNA]</scope>
    <source>
        <strain evidence="3">77</strain>
    </source>
</reference>
<proteinExistence type="predicted"/>
<accession>A0ABY3GR04</accession>
<keyword evidence="3" id="KW-1185">Reference proteome</keyword>
<dbReference type="Proteomes" id="UP000318052">
    <property type="component" value="Unassembled WGS sequence"/>
</dbReference>
<evidence type="ECO:0000313" key="3">
    <source>
        <dbReference type="Proteomes" id="UP000318052"/>
    </source>
</evidence>
<evidence type="ECO:0000256" key="1">
    <source>
        <dbReference type="SAM" id="MobiDB-lite"/>
    </source>
</evidence>
<protein>
    <submittedName>
        <fullName evidence="2">Uncharacterized protein</fullName>
    </submittedName>
</protein>
<dbReference type="EMBL" id="VOGX01000092">
    <property type="protein sequence ID" value="TWV16517.1"/>
    <property type="molecule type" value="Genomic_DNA"/>
</dbReference>
<dbReference type="RefSeq" id="WP_123985152.1">
    <property type="nucleotide sequence ID" value="NZ_CP014485.1"/>
</dbReference>
<sequence>MGSMFGPKGQKAAKRHYDDLRCALRAEKFGQPEVAQRWRATAEESKRAALETIERERAEEDAKAREERGRGFNWFGN</sequence>
<gene>
    <name evidence="2" type="ORF">FRZ02_32620</name>
</gene>
<evidence type="ECO:0000313" key="2">
    <source>
        <dbReference type="EMBL" id="TWV16517.1"/>
    </source>
</evidence>
<feature type="compositionally biased region" description="Basic and acidic residues" evidence="1">
    <location>
        <begin position="56"/>
        <end position="70"/>
    </location>
</feature>
<feature type="region of interest" description="Disordered" evidence="1">
    <location>
        <begin position="56"/>
        <end position="77"/>
    </location>
</feature>
<comment type="caution">
    <text evidence="2">The sequence shown here is derived from an EMBL/GenBank/DDBJ whole genome shotgun (WGS) entry which is preliminary data.</text>
</comment>